<dbReference type="PRINTS" id="PR00069">
    <property type="entry name" value="ALDKETRDTASE"/>
</dbReference>
<dbReference type="PROSITE" id="PS00062">
    <property type="entry name" value="ALDOKETO_REDUCTASE_2"/>
    <property type="match status" value="1"/>
</dbReference>
<name>A0A1Y2EPD9_PROLT</name>
<keyword evidence="8" id="KW-1185">Reference proteome</keyword>
<feature type="compositionally biased region" description="Basic and acidic residues" evidence="5">
    <location>
        <begin position="105"/>
        <end position="121"/>
    </location>
</feature>
<dbReference type="GO" id="GO:0016616">
    <property type="term" value="F:oxidoreductase activity, acting on the CH-OH group of donors, NAD or NADP as acceptor"/>
    <property type="evidence" value="ECO:0007669"/>
    <property type="project" value="UniProtKB-ARBA"/>
</dbReference>
<evidence type="ECO:0000313" key="7">
    <source>
        <dbReference type="EMBL" id="ORY73388.1"/>
    </source>
</evidence>
<sequence length="291" mass="32486">MPQLGARKGQRAVRISIGAGYRHIDAAWIYGNEQEVGEGIKAGMRENNLKRSDLWITSKLWNIFHDPKHVKGAVQESLAKLGVDYLDLYLMHWPVAFEYQGNDKPAPRNEAGKTAVDKALTDDPSPTWRAMEELVESGLVRNIGISNFCPSRIEQLLKSAKITPAVNQVELHPYLAQPKLLEYCKEKGIHLTAYSPLGSQDSDLLQDKTVLSIAEKHGVDAGRVLIAWGLTRGTSVIPKSVTPSRIRNNFQAQDVKLSEEDLAALAKLDKAHRFVNPRWGLDIYRDGESKL</sequence>
<dbReference type="OrthoDB" id="416253at2759"/>
<evidence type="ECO:0000256" key="1">
    <source>
        <dbReference type="ARBA" id="ARBA00023002"/>
    </source>
</evidence>
<evidence type="ECO:0000256" key="4">
    <source>
        <dbReference type="PIRSR" id="PIRSR000097-3"/>
    </source>
</evidence>
<dbReference type="PROSITE" id="PS00798">
    <property type="entry name" value="ALDOKETO_REDUCTASE_1"/>
    <property type="match status" value="1"/>
</dbReference>
<dbReference type="OMA" id="VENCEVK"/>
<dbReference type="AlphaFoldDB" id="A0A1Y2EPD9"/>
<feature type="domain" description="NADP-dependent oxidoreductase" evidence="6">
    <location>
        <begin position="10"/>
        <end position="269"/>
    </location>
</feature>
<dbReference type="STRING" id="56484.A0A1Y2EPD9"/>
<dbReference type="PANTHER" id="PTHR11732">
    <property type="entry name" value="ALDO/KETO REDUCTASE"/>
    <property type="match status" value="1"/>
</dbReference>
<accession>A0A1Y2EPD9</accession>
<dbReference type="FunFam" id="3.20.20.100:FF:000002">
    <property type="entry name" value="2,5-diketo-D-gluconic acid reductase A"/>
    <property type="match status" value="1"/>
</dbReference>
<dbReference type="Pfam" id="PF00248">
    <property type="entry name" value="Aldo_ket_red"/>
    <property type="match status" value="1"/>
</dbReference>
<dbReference type="InterPro" id="IPR023210">
    <property type="entry name" value="NADP_OxRdtase_dom"/>
</dbReference>
<feature type="active site" description="Proton donor" evidence="2">
    <location>
        <position position="30"/>
    </location>
</feature>
<gene>
    <name evidence="7" type="ORF">BCR37DRAFT_403969</name>
</gene>
<proteinExistence type="predicted"/>
<comment type="caution">
    <text evidence="7">The sequence shown here is derived from an EMBL/GenBank/DDBJ whole genome shotgun (WGS) entry which is preliminary data.</text>
</comment>
<evidence type="ECO:0000256" key="2">
    <source>
        <dbReference type="PIRSR" id="PIRSR000097-1"/>
    </source>
</evidence>
<dbReference type="Proteomes" id="UP000193685">
    <property type="component" value="Unassembled WGS sequence"/>
</dbReference>
<feature type="binding site" evidence="3">
    <location>
        <position position="92"/>
    </location>
    <ligand>
        <name>substrate</name>
    </ligand>
</feature>
<dbReference type="GeneID" id="63788646"/>
<dbReference type="EMBL" id="MCFI01000035">
    <property type="protein sequence ID" value="ORY73388.1"/>
    <property type="molecule type" value="Genomic_DNA"/>
</dbReference>
<dbReference type="PIRSF" id="PIRSF000097">
    <property type="entry name" value="AKR"/>
    <property type="match status" value="1"/>
</dbReference>
<dbReference type="RefSeq" id="XP_040721810.1">
    <property type="nucleotide sequence ID" value="XM_040872047.1"/>
</dbReference>
<evidence type="ECO:0000313" key="8">
    <source>
        <dbReference type="Proteomes" id="UP000193685"/>
    </source>
</evidence>
<keyword evidence="1" id="KW-0560">Oxidoreductase</keyword>
<dbReference type="SUPFAM" id="SSF51430">
    <property type="entry name" value="NAD(P)-linked oxidoreductase"/>
    <property type="match status" value="1"/>
</dbReference>
<feature type="site" description="Lowers pKa of active site Tyr" evidence="4">
    <location>
        <position position="59"/>
    </location>
</feature>
<evidence type="ECO:0000259" key="6">
    <source>
        <dbReference type="Pfam" id="PF00248"/>
    </source>
</evidence>
<feature type="region of interest" description="Disordered" evidence="5">
    <location>
        <begin position="102"/>
        <end position="122"/>
    </location>
</feature>
<dbReference type="InterPro" id="IPR018170">
    <property type="entry name" value="Aldo/ket_reductase_CS"/>
</dbReference>
<reference evidence="7 8" key="1">
    <citation type="submission" date="2016-07" db="EMBL/GenBank/DDBJ databases">
        <title>Pervasive Adenine N6-methylation of Active Genes in Fungi.</title>
        <authorList>
            <consortium name="DOE Joint Genome Institute"/>
            <person name="Mondo S.J."/>
            <person name="Dannebaum R.O."/>
            <person name="Kuo R.C."/>
            <person name="Labutti K."/>
            <person name="Haridas S."/>
            <person name="Kuo A."/>
            <person name="Salamov A."/>
            <person name="Ahrendt S.R."/>
            <person name="Lipzen A."/>
            <person name="Sullivan W."/>
            <person name="Andreopoulos W.B."/>
            <person name="Clum A."/>
            <person name="Lindquist E."/>
            <person name="Daum C."/>
            <person name="Ramamoorthy G.K."/>
            <person name="Gryganskyi A."/>
            <person name="Culley D."/>
            <person name="Magnuson J.K."/>
            <person name="James T.Y."/>
            <person name="O'Malley M.A."/>
            <person name="Stajich J.E."/>
            <person name="Spatafora J.W."/>
            <person name="Visel A."/>
            <person name="Grigoriev I.V."/>
        </authorList>
    </citation>
    <scope>NUCLEOTIDE SEQUENCE [LARGE SCALE GENOMIC DNA]</scope>
    <source>
        <strain evidence="7 8">12-1054</strain>
    </source>
</reference>
<dbReference type="Gene3D" id="3.20.20.100">
    <property type="entry name" value="NADP-dependent oxidoreductase domain"/>
    <property type="match status" value="1"/>
</dbReference>
<dbReference type="InterPro" id="IPR036812">
    <property type="entry name" value="NAD(P)_OxRdtase_dom_sf"/>
</dbReference>
<evidence type="ECO:0000256" key="5">
    <source>
        <dbReference type="SAM" id="MobiDB-lite"/>
    </source>
</evidence>
<protein>
    <submittedName>
        <fullName evidence="7">NADP-dependent oxidoreductase domain-containing protein</fullName>
    </submittedName>
</protein>
<organism evidence="7 8">
    <name type="scientific">Protomyces lactucae-debilis</name>
    <dbReference type="NCBI Taxonomy" id="2754530"/>
    <lineage>
        <taxon>Eukaryota</taxon>
        <taxon>Fungi</taxon>
        <taxon>Dikarya</taxon>
        <taxon>Ascomycota</taxon>
        <taxon>Taphrinomycotina</taxon>
        <taxon>Taphrinomycetes</taxon>
        <taxon>Taphrinales</taxon>
        <taxon>Protomycetaceae</taxon>
        <taxon>Protomyces</taxon>
    </lineage>
</organism>
<evidence type="ECO:0000256" key="3">
    <source>
        <dbReference type="PIRSR" id="PIRSR000097-2"/>
    </source>
</evidence>
<dbReference type="InterPro" id="IPR020471">
    <property type="entry name" value="AKR"/>
</dbReference>